<reference evidence="4 5" key="1">
    <citation type="submission" date="2019-01" db="EMBL/GenBank/DDBJ databases">
        <authorList>
            <consortium name="Pathogen Informatics"/>
        </authorList>
    </citation>
    <scope>NUCLEOTIDE SEQUENCE [LARGE SCALE GENOMIC DNA]</scope>
    <source>
        <strain evidence="4 5">NCTC10168</strain>
    </source>
</reference>
<name>A0A449B4G6_9BACT</name>
<dbReference type="Proteomes" id="UP000290243">
    <property type="component" value="Chromosome"/>
</dbReference>
<dbReference type="AlphaFoldDB" id="A0A449B4G6"/>
<dbReference type="EMBL" id="LR215037">
    <property type="protein sequence ID" value="VEU75480.1"/>
    <property type="molecule type" value="Genomic_DNA"/>
</dbReference>
<dbReference type="Pfam" id="PF03305">
    <property type="entry name" value="Lipoprotein_X"/>
    <property type="match status" value="1"/>
</dbReference>
<dbReference type="KEGG" id="mmau:NCTC10168_00402"/>
<evidence type="ECO:0000256" key="2">
    <source>
        <dbReference type="SAM" id="SignalP"/>
    </source>
</evidence>
<protein>
    <submittedName>
        <fullName evidence="4">Mycoplasma MG185/MG260 protein</fullName>
    </submittedName>
</protein>
<keyword evidence="5" id="KW-1185">Reference proteome</keyword>
<feature type="signal peptide" evidence="2">
    <location>
        <begin position="1"/>
        <end position="25"/>
    </location>
</feature>
<evidence type="ECO:0000256" key="1">
    <source>
        <dbReference type="ARBA" id="ARBA00009031"/>
    </source>
</evidence>
<dbReference type="InterPro" id="IPR054825">
    <property type="entry name" value="P68-like"/>
</dbReference>
<comment type="similarity">
    <text evidence="1">Belongs to the MG185/MG260 family.</text>
</comment>
<proteinExistence type="inferred from homology"/>
<dbReference type="PROSITE" id="PS51257">
    <property type="entry name" value="PROKAR_LIPOPROTEIN"/>
    <property type="match status" value="1"/>
</dbReference>
<dbReference type="OrthoDB" id="393769at2"/>
<gene>
    <name evidence="4" type="ORF">NCTC10168_00402</name>
</gene>
<feature type="domain" description="Mycoplasma lipoprotein central" evidence="3">
    <location>
        <begin position="243"/>
        <end position="408"/>
    </location>
</feature>
<evidence type="ECO:0000313" key="4">
    <source>
        <dbReference type="EMBL" id="VEU75480.1"/>
    </source>
</evidence>
<organism evidence="4 5">
    <name type="scientific">Mycoplasmopsis maculosa</name>
    <dbReference type="NCBI Taxonomy" id="114885"/>
    <lineage>
        <taxon>Bacteria</taxon>
        <taxon>Bacillati</taxon>
        <taxon>Mycoplasmatota</taxon>
        <taxon>Mycoplasmoidales</taxon>
        <taxon>Metamycoplasmataceae</taxon>
        <taxon>Mycoplasmopsis</taxon>
    </lineage>
</organism>
<keyword evidence="2" id="KW-0732">Signal</keyword>
<feature type="chain" id="PRO_5019290180" evidence="2">
    <location>
        <begin position="26"/>
        <end position="640"/>
    </location>
</feature>
<evidence type="ECO:0000313" key="5">
    <source>
        <dbReference type="Proteomes" id="UP000290243"/>
    </source>
</evidence>
<sequence>MKKNKLILTSLAGLSLAATSISAVACSATEDSKVIFQVSFTRDKSQWNALEDLVKYYNENIIKPERDKLLKELEAAKIAKDSEKEKQITEKLSSTLEVELSHGGSGYTSGDAKITTDLENKNTKELANLTVNYAHTLARIVQYGKQLDFSNSEFGEHALNRNLFDEEYVKVNDKISGADSGKFYQLPLLKSTVVFNLNGPVFKTIFKTIADAGVTVAESIKTEFNVDNDEWNEDVAYIKSDKMFGNPDTNEKIVQLFNGITVDETIFSDFTSLIKFAMAAAQSFPHKSSDINIIGVDDINGLIAPVLYGSNTVSGDDSKMPISVVKDSDGKTIISFNKLLDKNDETTKKFVEIYNLIKDAIAVKALKVYGDGKFASVDSVNHKIAGSFGSTAGYSYNFNKALDPYIKFINKANPKKNFQVTSANFGLITETGTKKEVKLGTRSNEILSGDRGTKNNDIYPADEETKAKLSELSNGKYLVKVLASKTDEIAVLDSLSDLFKKVGNFKIVNTKNADGSKDATEVVYVTEQDFSAPLKVEGKFEHVIPSLSKSLEESEIVAKQQIGKLVKEDTKTATFLQGPNLFGISKSKELDLATVKFVKFLTSSTQIDLPKSDTKKKVLIDEQKLLQKHLLNTLQELLHT</sequence>
<dbReference type="InterPro" id="IPR004984">
    <property type="entry name" value="Mycoplasma_lipoprotein_cen_dom"/>
</dbReference>
<dbReference type="NCBIfam" id="NF045826">
    <property type="entry name" value="lipo_P68"/>
    <property type="match status" value="1"/>
</dbReference>
<accession>A0A449B4G6</accession>
<dbReference type="RefSeq" id="WP_129646609.1">
    <property type="nucleotide sequence ID" value="NZ_LR215037.1"/>
</dbReference>
<evidence type="ECO:0000259" key="3">
    <source>
        <dbReference type="Pfam" id="PF03305"/>
    </source>
</evidence>